<dbReference type="InterPro" id="IPR023214">
    <property type="entry name" value="HAD_sf"/>
</dbReference>
<dbReference type="GO" id="GO:0046872">
    <property type="term" value="F:metal ion binding"/>
    <property type="evidence" value="ECO:0007669"/>
    <property type="project" value="UniProtKB-KW"/>
</dbReference>
<protein>
    <submittedName>
        <fullName evidence="8">HAD-IIIA family hydrolase</fullName>
    </submittedName>
</protein>
<reference evidence="8" key="1">
    <citation type="journal article" date="2021" name="PeerJ">
        <title>Extensive microbial diversity within the chicken gut microbiome revealed by metagenomics and culture.</title>
        <authorList>
            <person name="Gilroy R."/>
            <person name="Ravi A."/>
            <person name="Getino M."/>
            <person name="Pursley I."/>
            <person name="Horton D.L."/>
            <person name="Alikhan N.F."/>
            <person name="Baker D."/>
            <person name="Gharbi K."/>
            <person name="Hall N."/>
            <person name="Watson M."/>
            <person name="Adriaenssens E.M."/>
            <person name="Foster-Nyarko E."/>
            <person name="Jarju S."/>
            <person name="Secka A."/>
            <person name="Antonio M."/>
            <person name="Oren A."/>
            <person name="Chaudhuri R.R."/>
            <person name="La Ragione R."/>
            <person name="Hildebrand F."/>
            <person name="Pallen M.J."/>
        </authorList>
    </citation>
    <scope>NUCLEOTIDE SEQUENCE</scope>
    <source>
        <strain evidence="8">G4-2901</strain>
    </source>
</reference>
<dbReference type="Gene3D" id="3.40.50.1000">
    <property type="entry name" value="HAD superfamily/HAD-like"/>
    <property type="match status" value="1"/>
</dbReference>
<dbReference type="PANTHER" id="PTHR21485:SF3">
    <property type="entry name" value="N-ACYLNEURAMINATE CYTIDYLYLTRANSFERASE"/>
    <property type="match status" value="1"/>
</dbReference>
<dbReference type="PANTHER" id="PTHR21485">
    <property type="entry name" value="HAD SUPERFAMILY MEMBERS CMAS AND KDSC"/>
    <property type="match status" value="1"/>
</dbReference>
<dbReference type="CDD" id="cd01630">
    <property type="entry name" value="HAD_KDO-like"/>
    <property type="match status" value="1"/>
</dbReference>
<dbReference type="SFLD" id="SFLDG01136">
    <property type="entry name" value="C1.6:_Phosphoserine_Phosphatas"/>
    <property type="match status" value="1"/>
</dbReference>
<dbReference type="SFLD" id="SFLDS00003">
    <property type="entry name" value="Haloacid_Dehalogenase"/>
    <property type="match status" value="1"/>
</dbReference>
<evidence type="ECO:0000256" key="3">
    <source>
        <dbReference type="ARBA" id="ARBA00011881"/>
    </source>
</evidence>
<evidence type="ECO:0000256" key="2">
    <source>
        <dbReference type="ARBA" id="ARBA00005893"/>
    </source>
</evidence>
<evidence type="ECO:0000256" key="1">
    <source>
        <dbReference type="ARBA" id="ARBA00001946"/>
    </source>
</evidence>
<name>A0A948TAS7_9BACT</name>
<dbReference type="EMBL" id="JAHLFW010000035">
    <property type="protein sequence ID" value="MBU3837339.1"/>
    <property type="molecule type" value="Genomic_DNA"/>
</dbReference>
<comment type="subunit">
    <text evidence="3">Homotetramer.</text>
</comment>
<reference evidence="8" key="2">
    <citation type="submission" date="2021-04" db="EMBL/GenBank/DDBJ databases">
        <authorList>
            <person name="Gilroy R."/>
        </authorList>
    </citation>
    <scope>NUCLEOTIDE SEQUENCE</scope>
    <source>
        <strain evidence="8">G4-2901</strain>
    </source>
</reference>
<dbReference type="Proteomes" id="UP000783796">
    <property type="component" value="Unassembled WGS sequence"/>
</dbReference>
<evidence type="ECO:0000256" key="7">
    <source>
        <dbReference type="PIRSR" id="PIRSR006118-2"/>
    </source>
</evidence>
<keyword evidence="5 8" id="KW-0378">Hydrolase</keyword>
<evidence type="ECO:0000256" key="6">
    <source>
        <dbReference type="ARBA" id="ARBA00022842"/>
    </source>
</evidence>
<dbReference type="Pfam" id="PF08282">
    <property type="entry name" value="Hydrolase_3"/>
    <property type="match status" value="1"/>
</dbReference>
<comment type="cofactor">
    <cofactor evidence="1 7">
        <name>Mg(2+)</name>
        <dbReference type="ChEBI" id="CHEBI:18420"/>
    </cofactor>
</comment>
<feature type="binding site" evidence="7">
    <location>
        <position position="15"/>
    </location>
    <ligand>
        <name>Mg(2+)</name>
        <dbReference type="ChEBI" id="CHEBI:18420"/>
    </ligand>
</feature>
<comment type="similarity">
    <text evidence="2">Belongs to the KdsC family.</text>
</comment>
<dbReference type="InterPro" id="IPR050793">
    <property type="entry name" value="CMP-NeuNAc_synthase"/>
</dbReference>
<feature type="binding site" evidence="7">
    <location>
        <position position="108"/>
    </location>
    <ligand>
        <name>Mg(2+)</name>
        <dbReference type="ChEBI" id="CHEBI:18420"/>
    </ligand>
</feature>
<keyword evidence="4 7" id="KW-0479">Metal-binding</keyword>
<sequence>MINYDLTKIKALFFDVDGVLSSDTVPLHPNGEPMRMINIKDGYAIQFAVKCGLHVAIITGGRTEAVRLRFEGLGVKDVCMGASIKTKEYYDLIQKYNLKSEEVLYMGDDIPDYEVLQLVGLPCCPADAAPDIKAICKYISHHRGGQGCGRDVIEQVLRAQGKWMSHDEAFGW</sequence>
<gene>
    <name evidence="8" type="ORF">H9777_03275</name>
</gene>
<dbReference type="PIRSF" id="PIRSF006118">
    <property type="entry name" value="KDO8-P_Ptase"/>
    <property type="match status" value="1"/>
</dbReference>
<organism evidence="8 9">
    <name type="scientific">Candidatus Phocaeicola faecigallinarum</name>
    <dbReference type="NCBI Taxonomy" id="2838732"/>
    <lineage>
        <taxon>Bacteria</taxon>
        <taxon>Pseudomonadati</taxon>
        <taxon>Bacteroidota</taxon>
        <taxon>Bacteroidia</taxon>
        <taxon>Bacteroidales</taxon>
        <taxon>Bacteroidaceae</taxon>
        <taxon>Phocaeicola</taxon>
    </lineage>
</organism>
<dbReference type="SFLD" id="SFLDG01138">
    <property type="entry name" value="C1.6.2:_Deoxy-d-mannose-octulo"/>
    <property type="match status" value="1"/>
</dbReference>
<evidence type="ECO:0000256" key="4">
    <source>
        <dbReference type="ARBA" id="ARBA00022723"/>
    </source>
</evidence>
<dbReference type="NCBIfam" id="TIGR01670">
    <property type="entry name" value="KdsC-phosphatas"/>
    <property type="match status" value="1"/>
</dbReference>
<dbReference type="FunFam" id="3.40.50.1000:FF:000029">
    <property type="entry name" value="3-deoxy-D-manno-octulosonate 8-phosphate phosphatase KdsC"/>
    <property type="match status" value="1"/>
</dbReference>
<dbReference type="GO" id="GO:0008781">
    <property type="term" value="F:N-acylneuraminate cytidylyltransferase activity"/>
    <property type="evidence" value="ECO:0007669"/>
    <property type="project" value="TreeGrafter"/>
</dbReference>
<accession>A0A948TAS7</accession>
<proteinExistence type="inferred from homology"/>
<evidence type="ECO:0000313" key="8">
    <source>
        <dbReference type="EMBL" id="MBU3837339.1"/>
    </source>
</evidence>
<dbReference type="SUPFAM" id="SSF56784">
    <property type="entry name" value="HAD-like"/>
    <property type="match status" value="1"/>
</dbReference>
<dbReference type="AlphaFoldDB" id="A0A948TAS7"/>
<feature type="binding site" evidence="7">
    <location>
        <position position="17"/>
    </location>
    <ligand>
        <name>substrate</name>
    </ligand>
</feature>
<evidence type="ECO:0000256" key="5">
    <source>
        <dbReference type="ARBA" id="ARBA00022801"/>
    </source>
</evidence>
<dbReference type="InterPro" id="IPR010023">
    <property type="entry name" value="KdsC_fam"/>
</dbReference>
<dbReference type="InterPro" id="IPR036412">
    <property type="entry name" value="HAD-like_sf"/>
</dbReference>
<keyword evidence="6 7" id="KW-0460">Magnesium</keyword>
<dbReference type="GO" id="GO:0016788">
    <property type="term" value="F:hydrolase activity, acting on ester bonds"/>
    <property type="evidence" value="ECO:0007669"/>
    <property type="project" value="InterPro"/>
</dbReference>
<comment type="caution">
    <text evidence="8">The sequence shown here is derived from an EMBL/GenBank/DDBJ whole genome shotgun (WGS) entry which is preliminary data.</text>
</comment>
<evidence type="ECO:0000313" key="9">
    <source>
        <dbReference type="Proteomes" id="UP000783796"/>
    </source>
</evidence>